<name>A0A2K3KKY0_TRIPR</name>
<sequence length="55" mass="5858">MNGEVPTVVQNRISDAGFSGFIISPMGADKVFVRSSEGVDVLPIVKGAKEFFSLI</sequence>
<proteinExistence type="predicted"/>
<organism evidence="1 2">
    <name type="scientific">Trifolium pratense</name>
    <name type="common">Red clover</name>
    <dbReference type="NCBI Taxonomy" id="57577"/>
    <lineage>
        <taxon>Eukaryota</taxon>
        <taxon>Viridiplantae</taxon>
        <taxon>Streptophyta</taxon>
        <taxon>Embryophyta</taxon>
        <taxon>Tracheophyta</taxon>
        <taxon>Spermatophyta</taxon>
        <taxon>Magnoliopsida</taxon>
        <taxon>eudicotyledons</taxon>
        <taxon>Gunneridae</taxon>
        <taxon>Pentapetalae</taxon>
        <taxon>rosids</taxon>
        <taxon>fabids</taxon>
        <taxon>Fabales</taxon>
        <taxon>Fabaceae</taxon>
        <taxon>Papilionoideae</taxon>
        <taxon>50 kb inversion clade</taxon>
        <taxon>NPAAA clade</taxon>
        <taxon>Hologalegina</taxon>
        <taxon>IRL clade</taxon>
        <taxon>Trifolieae</taxon>
        <taxon>Trifolium</taxon>
    </lineage>
</organism>
<feature type="non-terminal residue" evidence="1">
    <location>
        <position position="55"/>
    </location>
</feature>
<comment type="caution">
    <text evidence="1">The sequence shown here is derived from an EMBL/GenBank/DDBJ whole genome shotgun (WGS) entry which is preliminary data.</text>
</comment>
<reference evidence="1 2" key="2">
    <citation type="journal article" date="2017" name="Front. Plant Sci.">
        <title>Gene Classification and Mining of Molecular Markers Useful in Red Clover (Trifolium pratense) Breeding.</title>
        <authorList>
            <person name="Istvanek J."/>
            <person name="Dluhosova J."/>
            <person name="Dluhos P."/>
            <person name="Patkova L."/>
            <person name="Nedelnik J."/>
            <person name="Repkova J."/>
        </authorList>
    </citation>
    <scope>NUCLEOTIDE SEQUENCE [LARGE SCALE GENOMIC DNA]</scope>
    <source>
        <strain evidence="2">cv. Tatra</strain>
        <tissue evidence="1">Young leaves</tissue>
    </source>
</reference>
<evidence type="ECO:0000313" key="1">
    <source>
        <dbReference type="EMBL" id="PNX66968.1"/>
    </source>
</evidence>
<evidence type="ECO:0000313" key="2">
    <source>
        <dbReference type="Proteomes" id="UP000236291"/>
    </source>
</evidence>
<gene>
    <name evidence="1" type="ORF">L195_g063302</name>
</gene>
<dbReference type="AlphaFoldDB" id="A0A2K3KKY0"/>
<dbReference type="Proteomes" id="UP000236291">
    <property type="component" value="Unassembled WGS sequence"/>
</dbReference>
<dbReference type="EMBL" id="ASHM01201629">
    <property type="protein sequence ID" value="PNX66968.1"/>
    <property type="molecule type" value="Genomic_DNA"/>
</dbReference>
<reference evidence="1 2" key="1">
    <citation type="journal article" date="2014" name="Am. J. Bot.">
        <title>Genome assembly and annotation for red clover (Trifolium pratense; Fabaceae).</title>
        <authorList>
            <person name="Istvanek J."/>
            <person name="Jaros M."/>
            <person name="Krenek A."/>
            <person name="Repkova J."/>
        </authorList>
    </citation>
    <scope>NUCLEOTIDE SEQUENCE [LARGE SCALE GENOMIC DNA]</scope>
    <source>
        <strain evidence="2">cv. Tatra</strain>
        <tissue evidence="1">Young leaves</tissue>
    </source>
</reference>
<accession>A0A2K3KKY0</accession>
<protein>
    <submittedName>
        <fullName evidence="1">Uncharacterized protein</fullName>
    </submittedName>
</protein>